<dbReference type="RefSeq" id="WP_279245401.1">
    <property type="nucleotide sequence ID" value="NZ_SHNN01000002.1"/>
</dbReference>
<feature type="signal peptide" evidence="2">
    <location>
        <begin position="1"/>
        <end position="27"/>
    </location>
</feature>
<dbReference type="EMBL" id="SHNN01000002">
    <property type="protein sequence ID" value="MCX2981401.1"/>
    <property type="molecule type" value="Genomic_DNA"/>
</dbReference>
<feature type="transmembrane region" description="Helical" evidence="1">
    <location>
        <begin position="191"/>
        <end position="211"/>
    </location>
</feature>
<accession>A0ABT3TGG7</accession>
<dbReference type="Proteomes" id="UP001143362">
    <property type="component" value="Unassembled WGS sequence"/>
</dbReference>
<evidence type="ECO:0000256" key="2">
    <source>
        <dbReference type="SAM" id="SignalP"/>
    </source>
</evidence>
<keyword evidence="1" id="KW-0812">Transmembrane</keyword>
<keyword evidence="2" id="KW-0732">Signal</keyword>
<evidence type="ECO:0000313" key="3">
    <source>
        <dbReference type="EMBL" id="MCX2981401.1"/>
    </source>
</evidence>
<protein>
    <submittedName>
        <fullName evidence="3">VPLPA-CTERM sorting domain-containing protein</fullName>
    </submittedName>
</protein>
<dbReference type="NCBIfam" id="TIGR03370">
    <property type="entry name" value="VPLPA-CTERM"/>
    <property type="match status" value="1"/>
</dbReference>
<sequence length="216" mass="22169">MEIRKHKTIQALTLAVSLGFAAASAQAATVSYTGSTGISDVSASSLDLEQFDASLGTLTGIAIDWDMGFSGAFFAIRFSQDGTASGENSFIASTAITTAAPAGAAGPALNASAGVAFDVNVPEDYQQNYSGETSDSQSFGPLAAFVGNGLVSYDFWGMASATSTVSNGVFSGIDTHRYQVDAEITYTYSPVPLPAAAWLFGSALLGLAGVARRRKS</sequence>
<proteinExistence type="predicted"/>
<dbReference type="NCBIfam" id="NF033208">
    <property type="entry name" value="choice_anch_E"/>
    <property type="match status" value="1"/>
</dbReference>
<reference evidence="3" key="1">
    <citation type="submission" date="2019-02" db="EMBL/GenBank/DDBJ databases">
        <authorList>
            <person name="Li S.-H."/>
        </authorList>
    </citation>
    <scope>NUCLEOTIDE SEQUENCE</scope>
    <source>
        <strain evidence="3">IMCC14734</strain>
    </source>
</reference>
<feature type="chain" id="PRO_5045447106" evidence="2">
    <location>
        <begin position="28"/>
        <end position="216"/>
    </location>
</feature>
<organism evidence="3 4">
    <name type="scientific">Candidatus Litorirhabdus singularis</name>
    <dbReference type="NCBI Taxonomy" id="2518993"/>
    <lineage>
        <taxon>Bacteria</taxon>
        <taxon>Pseudomonadati</taxon>
        <taxon>Pseudomonadota</taxon>
        <taxon>Gammaproteobacteria</taxon>
        <taxon>Cellvibrionales</taxon>
        <taxon>Halieaceae</taxon>
        <taxon>Candidatus Litorirhabdus</taxon>
    </lineage>
</organism>
<keyword evidence="1" id="KW-1133">Transmembrane helix</keyword>
<gene>
    <name evidence="3" type="ORF">EYC98_11050</name>
</gene>
<evidence type="ECO:0000256" key="1">
    <source>
        <dbReference type="SAM" id="Phobius"/>
    </source>
</evidence>
<dbReference type="InterPro" id="IPR022472">
    <property type="entry name" value="VPLPA-CTERM"/>
</dbReference>
<name>A0ABT3TGG7_9GAMM</name>
<comment type="caution">
    <text evidence="3">The sequence shown here is derived from an EMBL/GenBank/DDBJ whole genome shotgun (WGS) entry which is preliminary data.</text>
</comment>
<keyword evidence="1" id="KW-0472">Membrane</keyword>
<evidence type="ECO:0000313" key="4">
    <source>
        <dbReference type="Proteomes" id="UP001143362"/>
    </source>
</evidence>
<keyword evidence="4" id="KW-1185">Reference proteome</keyword>